<keyword evidence="1" id="KW-0805">Transcription regulation</keyword>
<evidence type="ECO:0000256" key="2">
    <source>
        <dbReference type="ARBA" id="ARBA00023163"/>
    </source>
</evidence>
<name>A0A4Y8LTI3_9BACL</name>
<dbReference type="InterPro" id="IPR036388">
    <property type="entry name" value="WH-like_DNA-bd_sf"/>
</dbReference>
<dbReference type="PANTHER" id="PTHR34580">
    <property type="match status" value="1"/>
</dbReference>
<dbReference type="InterPro" id="IPR028349">
    <property type="entry name" value="PafC-like"/>
</dbReference>
<dbReference type="InterPro" id="IPR013196">
    <property type="entry name" value="HTH_11"/>
</dbReference>
<dbReference type="Pfam" id="PF13280">
    <property type="entry name" value="WYL"/>
    <property type="match status" value="1"/>
</dbReference>
<evidence type="ECO:0000313" key="4">
    <source>
        <dbReference type="EMBL" id="TFE23737.1"/>
    </source>
</evidence>
<dbReference type="SMART" id="SM00420">
    <property type="entry name" value="HTH_DEOR"/>
    <property type="match status" value="1"/>
</dbReference>
<dbReference type="RefSeq" id="WP_135153637.1">
    <property type="nucleotide sequence ID" value="NZ_SOMN01000031.1"/>
</dbReference>
<dbReference type="Proteomes" id="UP000297900">
    <property type="component" value="Unassembled WGS sequence"/>
</dbReference>
<dbReference type="AlphaFoldDB" id="A0A4Y8LTI3"/>
<organism evidence="4 5">
    <name type="scientific">Cohnella luojiensis</name>
    <dbReference type="NCBI Taxonomy" id="652876"/>
    <lineage>
        <taxon>Bacteria</taxon>
        <taxon>Bacillati</taxon>
        <taxon>Bacillota</taxon>
        <taxon>Bacilli</taxon>
        <taxon>Bacillales</taxon>
        <taxon>Paenibacillaceae</taxon>
        <taxon>Cohnella</taxon>
    </lineage>
</organism>
<dbReference type="InterPro" id="IPR001034">
    <property type="entry name" value="DeoR_HTH"/>
</dbReference>
<protein>
    <submittedName>
        <fullName evidence="4">YafY family transcriptional regulator</fullName>
    </submittedName>
</protein>
<dbReference type="SUPFAM" id="SSF46785">
    <property type="entry name" value="Winged helix' DNA-binding domain"/>
    <property type="match status" value="1"/>
</dbReference>
<dbReference type="PANTHER" id="PTHR34580:SF9">
    <property type="entry name" value="SLL5097 PROTEIN"/>
    <property type="match status" value="1"/>
</dbReference>
<dbReference type="OrthoDB" id="9815009at2"/>
<dbReference type="PROSITE" id="PS51000">
    <property type="entry name" value="HTH_DEOR_2"/>
    <property type="match status" value="1"/>
</dbReference>
<keyword evidence="2" id="KW-0804">Transcription</keyword>
<dbReference type="InterPro" id="IPR026881">
    <property type="entry name" value="WYL_dom"/>
</dbReference>
<dbReference type="Pfam" id="PF08279">
    <property type="entry name" value="HTH_11"/>
    <property type="match status" value="1"/>
</dbReference>
<evidence type="ECO:0000313" key="5">
    <source>
        <dbReference type="Proteomes" id="UP000297900"/>
    </source>
</evidence>
<sequence length="313" mass="35731">MLKSQRLIRMIMMINAKKSFTVQELADDFGLSTRTITRDLQELSELGVPIYSVQGRGGGYRLLQERLLPPITFTESEAVAIFISCQSLKQLSALPFDDGAESALHKFYHYLPADSKEQIDRLKDRVAIISPQRSMNPECLRTLMQAIMVRSAATIEYRSVHLVEKRDIQPIGLYESDGYWYCPAYCFLREDYRLFRADRVLSASLNETIPCRDDVEQRTLWNAPPRKESEQVSFIIELAPGGVHTLQSDVWFSKFIHLHEDGSGTASLEIAAEKIPFYADMAWNLGEDAQVVAPLEAVEYIKRKIEALRLKYA</sequence>
<dbReference type="EMBL" id="SOMN01000031">
    <property type="protein sequence ID" value="TFE23737.1"/>
    <property type="molecule type" value="Genomic_DNA"/>
</dbReference>
<dbReference type="PROSITE" id="PS52050">
    <property type="entry name" value="WYL"/>
    <property type="match status" value="1"/>
</dbReference>
<comment type="caution">
    <text evidence="4">The sequence shown here is derived from an EMBL/GenBank/DDBJ whole genome shotgun (WGS) entry which is preliminary data.</text>
</comment>
<keyword evidence="5" id="KW-1185">Reference proteome</keyword>
<evidence type="ECO:0000259" key="3">
    <source>
        <dbReference type="PROSITE" id="PS51000"/>
    </source>
</evidence>
<dbReference type="PIRSF" id="PIRSF016838">
    <property type="entry name" value="PafC"/>
    <property type="match status" value="1"/>
</dbReference>
<feature type="domain" description="HTH deoR-type" evidence="3">
    <location>
        <begin position="3"/>
        <end position="61"/>
    </location>
</feature>
<dbReference type="InterPro" id="IPR036390">
    <property type="entry name" value="WH_DNA-bd_sf"/>
</dbReference>
<dbReference type="Gene3D" id="1.10.10.10">
    <property type="entry name" value="Winged helix-like DNA-binding domain superfamily/Winged helix DNA-binding domain"/>
    <property type="match status" value="1"/>
</dbReference>
<evidence type="ECO:0000256" key="1">
    <source>
        <dbReference type="ARBA" id="ARBA00023015"/>
    </source>
</evidence>
<gene>
    <name evidence="4" type="ORF">E2980_18045</name>
</gene>
<dbReference type="GO" id="GO:0003700">
    <property type="term" value="F:DNA-binding transcription factor activity"/>
    <property type="evidence" value="ECO:0007669"/>
    <property type="project" value="InterPro"/>
</dbReference>
<proteinExistence type="predicted"/>
<reference evidence="4 5" key="1">
    <citation type="submission" date="2019-03" db="EMBL/GenBank/DDBJ databases">
        <title>Cohnella endophytica sp. nov., a novel endophytic bacterium isolated from bark of Sonneratia apetala.</title>
        <authorList>
            <person name="Tuo L."/>
        </authorList>
    </citation>
    <scope>NUCLEOTIDE SEQUENCE [LARGE SCALE GENOMIC DNA]</scope>
    <source>
        <strain evidence="4 5">CCTCC AB 208254</strain>
    </source>
</reference>
<accession>A0A4Y8LTI3</accession>
<dbReference type="InterPro" id="IPR051534">
    <property type="entry name" value="CBASS_pafABC_assoc_protein"/>
</dbReference>